<sequence length="87" mass="9548">MISSIFTTLYIILIAQGVQAWWHPGGGFGYGYHTSWHPPVPPVPVFGPMSYYHPHPYNDVYNMYSAYRGAQIGAALGSLAANFGGKK</sequence>
<gene>
    <name evidence="2" type="ORF">WBA_LOCUS7830</name>
</gene>
<evidence type="ECO:0000313" key="5">
    <source>
        <dbReference type="WBParaSite" id="mrna-Wban_08883"/>
    </source>
</evidence>
<dbReference type="AlphaFoldDB" id="A0A3P7EDB9"/>
<dbReference type="OrthoDB" id="10510480at2759"/>
<feature type="signal peptide" evidence="1">
    <location>
        <begin position="1"/>
        <end position="20"/>
    </location>
</feature>
<dbReference type="Proteomes" id="UP000270924">
    <property type="component" value="Unassembled WGS sequence"/>
</dbReference>
<evidence type="ECO:0000313" key="4">
    <source>
        <dbReference type="Proteomes" id="UP000270924"/>
    </source>
</evidence>
<name>A0A3P7EDB9_WUCBA</name>
<evidence type="ECO:0000313" key="3">
    <source>
        <dbReference type="Proteomes" id="UP000093561"/>
    </source>
</evidence>
<reference evidence="2 4" key="3">
    <citation type="submission" date="2018-11" db="EMBL/GenBank/DDBJ databases">
        <authorList>
            <consortium name="Pathogen Informatics"/>
        </authorList>
    </citation>
    <scope>NUCLEOTIDE SEQUENCE [LARGE SCALE GENOMIC DNA]</scope>
</reference>
<dbReference type="OMA" id="GYHHASW"/>
<dbReference type="EMBL" id="UYWW01005916">
    <property type="protein sequence ID" value="VDM14444.1"/>
    <property type="molecule type" value="Genomic_DNA"/>
</dbReference>
<organism evidence="2 4">
    <name type="scientific">Wuchereria bancrofti</name>
    <dbReference type="NCBI Taxonomy" id="6293"/>
    <lineage>
        <taxon>Eukaryota</taxon>
        <taxon>Metazoa</taxon>
        <taxon>Ecdysozoa</taxon>
        <taxon>Nematoda</taxon>
        <taxon>Chromadorea</taxon>
        <taxon>Rhabditida</taxon>
        <taxon>Spirurina</taxon>
        <taxon>Spiruromorpha</taxon>
        <taxon>Filarioidea</taxon>
        <taxon>Onchocercidae</taxon>
        <taxon>Wuchereria</taxon>
    </lineage>
</organism>
<keyword evidence="1" id="KW-0732">Signal</keyword>
<reference evidence="3" key="1">
    <citation type="submission" date="2015-03" db="EMBL/GenBank/DDBJ databases">
        <title>Wuchereria bancrofti Genome Sequencing Papua New Guinea Strain.</title>
        <authorList>
            <person name="Small S.T."/>
            <person name="Serre D."/>
            <person name="Zimmerman P.A."/>
        </authorList>
    </citation>
    <scope>NUCLEOTIDE SEQUENCE [LARGE SCALE GENOMIC DNA]</scope>
    <source>
        <strain evidence="3">pt0022</strain>
    </source>
</reference>
<reference evidence="5" key="4">
    <citation type="submission" date="2024-02" db="UniProtKB">
        <authorList>
            <consortium name="WormBaseParasite"/>
        </authorList>
    </citation>
    <scope>IDENTIFICATION</scope>
    <source>
        <strain evidence="5">pt0022</strain>
    </source>
</reference>
<protein>
    <submittedName>
        <fullName evidence="2 5">Uncharacterized protein</fullName>
    </submittedName>
</protein>
<proteinExistence type="predicted"/>
<dbReference type="WBParaSite" id="mrna-Wban_08883">
    <property type="protein sequence ID" value="mrna-Wban_08883"/>
    <property type="gene ID" value="Wban_08883"/>
</dbReference>
<feature type="chain" id="PRO_5044081856" evidence="1">
    <location>
        <begin position="21"/>
        <end position="87"/>
    </location>
</feature>
<reference evidence="3" key="2">
    <citation type="journal article" date="2016" name="Mol. Ecol.">
        <title>Population genomics of the filarial nematode parasite Wuchereria bancrofti from mosquitoes.</title>
        <authorList>
            <person name="Small S.T."/>
            <person name="Reimer L.J."/>
            <person name="Tisch D.J."/>
            <person name="King C.L."/>
            <person name="Christensen B.M."/>
            <person name="Siba P.M."/>
            <person name="Kazura J.W."/>
            <person name="Serre D."/>
            <person name="Zimmerman P.A."/>
        </authorList>
    </citation>
    <scope>NUCLEOTIDE SEQUENCE</scope>
    <source>
        <strain evidence="3">pt0022</strain>
    </source>
</reference>
<dbReference type="InParanoid" id="A0A3P7EDB9"/>
<evidence type="ECO:0000256" key="1">
    <source>
        <dbReference type="SAM" id="SignalP"/>
    </source>
</evidence>
<evidence type="ECO:0000313" key="2">
    <source>
        <dbReference type="EMBL" id="VDM14444.1"/>
    </source>
</evidence>
<keyword evidence="4" id="KW-1185">Reference proteome</keyword>
<accession>A0A3P7EDB9</accession>
<dbReference type="Proteomes" id="UP000093561">
    <property type="component" value="Unassembled WGS sequence"/>
</dbReference>